<evidence type="ECO:0000313" key="2">
    <source>
        <dbReference type="Proteomes" id="UP000198238"/>
    </source>
</evidence>
<sequence>MQHIPDTQTIPTGSIRTFGQYGIPYIVGTPAEQLPDGDWLVNIELPESGEKTTYRLSKIVCDPKAN</sequence>
<dbReference type="KEGG" id="nei:BG910_06580"/>
<keyword evidence="2" id="KW-1185">Reference proteome</keyword>
<protein>
    <submittedName>
        <fullName evidence="1">Uncharacterized protein</fullName>
    </submittedName>
</protein>
<dbReference type="Proteomes" id="UP000198238">
    <property type="component" value="Chromosome"/>
</dbReference>
<dbReference type="EMBL" id="CP022278">
    <property type="protein sequence ID" value="ASK28490.1"/>
    <property type="molecule type" value="Genomic_DNA"/>
</dbReference>
<reference evidence="1 2" key="1">
    <citation type="submission" date="2017-06" db="EMBL/GenBank/DDBJ databases">
        <title>Neisseria chenwenguii sp. nov., isolated from the intestinal contents of Tibetan Plateau Pika in Yushu, Qinghai Province, China.</title>
        <authorList>
            <person name="Zhang G."/>
        </authorList>
    </citation>
    <scope>NUCLEOTIDE SEQUENCE [LARGE SCALE GENOMIC DNA]</scope>
    <source>
        <strain evidence="1 2">10023</strain>
    </source>
</reference>
<evidence type="ECO:0000313" key="1">
    <source>
        <dbReference type="EMBL" id="ASK28490.1"/>
    </source>
</evidence>
<accession>A0A220S4X5</accession>
<organism evidence="1 2">
    <name type="scientific">Neisseria chenwenguii</name>
    <dbReference type="NCBI Taxonomy" id="1853278"/>
    <lineage>
        <taxon>Bacteria</taxon>
        <taxon>Pseudomonadati</taxon>
        <taxon>Pseudomonadota</taxon>
        <taxon>Betaproteobacteria</taxon>
        <taxon>Neisseriales</taxon>
        <taxon>Neisseriaceae</taxon>
        <taxon>Neisseria</taxon>
    </lineage>
</organism>
<proteinExistence type="predicted"/>
<name>A0A220S4X5_9NEIS</name>
<dbReference type="InterPro" id="IPR035335">
    <property type="entry name" value="DUF5397"/>
</dbReference>
<dbReference type="Pfam" id="PF17375">
    <property type="entry name" value="DUF5397"/>
    <property type="match status" value="1"/>
</dbReference>
<dbReference type="RefSeq" id="WP_089037175.1">
    <property type="nucleotide sequence ID" value="NZ_CP022278.1"/>
</dbReference>
<dbReference type="AlphaFoldDB" id="A0A220S4X5"/>
<dbReference type="OrthoDB" id="1551064at2"/>
<gene>
    <name evidence="1" type="ORF">BG910_06580</name>
</gene>